<evidence type="ECO:0000256" key="1">
    <source>
        <dbReference type="SAM" id="Phobius"/>
    </source>
</evidence>
<keyword evidence="2" id="KW-0131">Cell cycle</keyword>
<gene>
    <name evidence="2" type="ORF">WKR92_09955</name>
</gene>
<name>A0ABV5CFI6_9SPHI</name>
<accession>A0ABV5CFI6</accession>
<sequence length="271" mass="30996">MFKSLKHIRWKRVLMLFIWIVSLGGLFALMSFISVKSNDLACHDLVVIIPGEQSFVAREDIDQLILEKHGEIVGRTLASLPIHEIEADLRSIPFIENALVNMDMDGKVEVRIKQREAVLRVINRKGEDFYLDKNRVKMPLSNHYAPNVLVANGFINEAYGDGLDSLQTDLLEGLYAVAEFVKRDSIWDAQVEQLYVNNRGEIEMVPRVGDHQIILGDADSLDVKFEKLRLFYKHIIPKVGWKTYKGVNLSFSNQIVCIKEEDNNINNSINQ</sequence>
<evidence type="ECO:0000313" key="2">
    <source>
        <dbReference type="EMBL" id="MFB5946155.1"/>
    </source>
</evidence>
<comment type="caution">
    <text evidence="2">The sequence shown here is derived from an EMBL/GenBank/DDBJ whole genome shotgun (WGS) entry which is preliminary data.</text>
</comment>
<reference evidence="2 3" key="1">
    <citation type="submission" date="2024-04" db="EMBL/GenBank/DDBJ databases">
        <title>Albibacterium profundi sp. nov., isolated from sediment of the Challenger Deep of Mariana Trench.</title>
        <authorList>
            <person name="Wang Y."/>
        </authorList>
    </citation>
    <scope>NUCLEOTIDE SEQUENCE [LARGE SCALE GENOMIC DNA]</scope>
    <source>
        <strain evidence="2 3">RHL897</strain>
    </source>
</reference>
<keyword evidence="1" id="KW-0472">Membrane</keyword>
<dbReference type="GO" id="GO:0051301">
    <property type="term" value="P:cell division"/>
    <property type="evidence" value="ECO:0007669"/>
    <property type="project" value="UniProtKB-KW"/>
</dbReference>
<keyword evidence="1" id="KW-1133">Transmembrane helix</keyword>
<keyword evidence="1" id="KW-0812">Transmembrane</keyword>
<proteinExistence type="predicted"/>
<dbReference type="RefSeq" id="WP_375557684.1">
    <property type="nucleotide sequence ID" value="NZ_JBBVGT010000002.1"/>
</dbReference>
<keyword evidence="3" id="KW-1185">Reference proteome</keyword>
<dbReference type="EMBL" id="JBBVGT010000002">
    <property type="protein sequence ID" value="MFB5946155.1"/>
    <property type="molecule type" value="Genomic_DNA"/>
</dbReference>
<evidence type="ECO:0000313" key="3">
    <source>
        <dbReference type="Proteomes" id="UP001580928"/>
    </source>
</evidence>
<protein>
    <submittedName>
        <fullName evidence="2">Cell division protein FtsQ</fullName>
    </submittedName>
</protein>
<keyword evidence="2" id="KW-0132">Cell division</keyword>
<organism evidence="2 3">
    <name type="scientific">Albibacterium profundi</name>
    <dbReference type="NCBI Taxonomy" id="3134906"/>
    <lineage>
        <taxon>Bacteria</taxon>
        <taxon>Pseudomonadati</taxon>
        <taxon>Bacteroidota</taxon>
        <taxon>Sphingobacteriia</taxon>
        <taxon>Sphingobacteriales</taxon>
        <taxon>Sphingobacteriaceae</taxon>
        <taxon>Albibacterium</taxon>
    </lineage>
</organism>
<dbReference type="Proteomes" id="UP001580928">
    <property type="component" value="Unassembled WGS sequence"/>
</dbReference>
<feature type="transmembrane region" description="Helical" evidence="1">
    <location>
        <begin position="12"/>
        <end position="33"/>
    </location>
</feature>